<keyword evidence="3 6" id="KW-0732">Signal</keyword>
<keyword evidence="2" id="KW-0812">Transmembrane</keyword>
<dbReference type="Gene3D" id="2.40.160.50">
    <property type="entry name" value="membrane protein fhac: a member of the omp85/tpsb transporter family"/>
    <property type="match status" value="1"/>
</dbReference>
<proteinExistence type="predicted"/>
<keyword evidence="5" id="KW-0998">Cell outer membrane</keyword>
<organism evidence="8 9">
    <name type="scientific">Zunongwangia mangrovi</name>
    <dbReference type="NCBI Taxonomy" id="1334022"/>
    <lineage>
        <taxon>Bacteria</taxon>
        <taxon>Pseudomonadati</taxon>
        <taxon>Bacteroidota</taxon>
        <taxon>Flavobacteriia</taxon>
        <taxon>Flavobacteriales</taxon>
        <taxon>Flavobacteriaceae</taxon>
        <taxon>Zunongwangia</taxon>
    </lineage>
</organism>
<evidence type="ECO:0000256" key="3">
    <source>
        <dbReference type="ARBA" id="ARBA00022729"/>
    </source>
</evidence>
<dbReference type="PANTHER" id="PTHR12815">
    <property type="entry name" value="SORTING AND ASSEMBLY MACHINERY SAMM50 PROTEIN FAMILY MEMBER"/>
    <property type="match status" value="1"/>
</dbReference>
<keyword evidence="4" id="KW-0472">Membrane</keyword>
<evidence type="ECO:0000256" key="4">
    <source>
        <dbReference type="ARBA" id="ARBA00023136"/>
    </source>
</evidence>
<dbReference type="STRING" id="1334022.SAMN04487907_102246"/>
<evidence type="ECO:0000313" key="9">
    <source>
        <dbReference type="Proteomes" id="UP000199438"/>
    </source>
</evidence>
<keyword evidence="9" id="KW-1185">Reference proteome</keyword>
<protein>
    <submittedName>
        <fullName evidence="8">Outer membrane protein assembly factor BamA</fullName>
    </submittedName>
</protein>
<dbReference type="RefSeq" id="WP_092541145.1">
    <property type="nucleotide sequence ID" value="NZ_FOKV01000002.1"/>
</dbReference>
<dbReference type="OrthoDB" id="9814535at2"/>
<comment type="subcellular location">
    <subcellularLocation>
        <location evidence="1">Membrane</location>
    </subcellularLocation>
</comment>
<dbReference type="EMBL" id="FOKV01000002">
    <property type="protein sequence ID" value="SFC10175.1"/>
    <property type="molecule type" value="Genomic_DNA"/>
</dbReference>
<evidence type="ECO:0000259" key="7">
    <source>
        <dbReference type="Pfam" id="PF01103"/>
    </source>
</evidence>
<dbReference type="Proteomes" id="UP000199438">
    <property type="component" value="Unassembled WGS sequence"/>
</dbReference>
<feature type="chain" id="PRO_5011446723" evidence="6">
    <location>
        <begin position="22"/>
        <end position="767"/>
    </location>
</feature>
<dbReference type="PANTHER" id="PTHR12815:SF47">
    <property type="entry name" value="TRANSLOCATION AND ASSEMBLY MODULE SUBUNIT TAMA"/>
    <property type="match status" value="1"/>
</dbReference>
<evidence type="ECO:0000256" key="1">
    <source>
        <dbReference type="ARBA" id="ARBA00004370"/>
    </source>
</evidence>
<dbReference type="AlphaFoldDB" id="A0A1I1GFJ2"/>
<dbReference type="GO" id="GO:0019867">
    <property type="term" value="C:outer membrane"/>
    <property type="evidence" value="ECO:0007669"/>
    <property type="project" value="InterPro"/>
</dbReference>
<name>A0A1I1GFJ2_9FLAO</name>
<dbReference type="InterPro" id="IPR000184">
    <property type="entry name" value="Bac_surfAg_D15"/>
</dbReference>
<evidence type="ECO:0000256" key="5">
    <source>
        <dbReference type="ARBA" id="ARBA00023237"/>
    </source>
</evidence>
<dbReference type="Pfam" id="PF01103">
    <property type="entry name" value="Omp85"/>
    <property type="match status" value="1"/>
</dbReference>
<evidence type="ECO:0000313" key="8">
    <source>
        <dbReference type="EMBL" id="SFC10175.1"/>
    </source>
</evidence>
<feature type="domain" description="Bacterial surface antigen (D15)" evidence="7">
    <location>
        <begin position="572"/>
        <end position="765"/>
    </location>
</feature>
<dbReference type="InterPro" id="IPR039910">
    <property type="entry name" value="D15-like"/>
</dbReference>
<reference evidence="9" key="1">
    <citation type="submission" date="2016-10" db="EMBL/GenBank/DDBJ databases">
        <authorList>
            <person name="Varghese N."/>
            <person name="Submissions S."/>
        </authorList>
    </citation>
    <scope>NUCLEOTIDE SEQUENCE [LARGE SCALE GENOMIC DNA]</scope>
    <source>
        <strain evidence="9">DSM 24499</strain>
    </source>
</reference>
<feature type="signal peptide" evidence="6">
    <location>
        <begin position="1"/>
        <end position="21"/>
    </location>
</feature>
<evidence type="ECO:0000256" key="6">
    <source>
        <dbReference type="SAM" id="SignalP"/>
    </source>
</evidence>
<gene>
    <name evidence="8" type="ORF">SAMN04487907_102246</name>
</gene>
<evidence type="ECO:0000256" key="2">
    <source>
        <dbReference type="ARBA" id="ARBA00022692"/>
    </source>
</evidence>
<sequence>MKIRKYSIIFLMALGFLNACSVDKYIPEDEYLYRGADISLIPDTTSIKDLGKVKTELQNVLVPKPNSKFLGGYPGLYFHYKAQREKPGIINKFLDKKIGEEPVYLSDVEIGNTQDLILNRLENRGFFYSRVSANVNTNDKKKIATAAYDVGVTTPYRMESYQLVEDSLLIYQDMKPIVNESKFFEEMRFDLANMKNERQRIDVALKEKGYYNFNSGFLLFQADTNQYDNKRFDLFLKVKKDVPEKALIPYKISKVNIYPNSSIQRDSLQKDSVRFNNKTFVQDHDSIFFLPKRLDPFVLIEEGDYYSPDISKATSRRLGSIGAYKFINIDYEEVDTLATDSLGVLEANIYLSPLNKRAIRAELQAVTKSNNFAGPSLALSLTNRNLFKGGEIINIQGRFGYEVQVASGNNTGLNSIQLGIGSDLIFPRLLFPWHFNEDFFKYDIPKTKISLNVDYLRRSQLFALGSASSTFGYIWNANRYVTHSFDPVSVTYVDLINTTPEFEEILDENPYLRSSFEQQFIAGSMYSFTYNGMVDQNKTHQFFVNSTLDIAGNFLDLVSGNAEEDPQTVFNLEYAQYAKADVDFRYHLNLGSGTKIATRLFAGYGMPYGNSEIMPFTKQYFSGGPYSVRAFRIRQLGPGVYNPDENRDENGVINTDYFDRAGNIRLEANIEYRFPLFPPYVNGAVFADAGNVWTSTEETSLPGGKFSSNFMNELGIGTGVGVRVDIQGFVIRFDLAAPMHDPSLPEGDRWTYDFGSPIFNFAIGYPF</sequence>
<accession>A0A1I1GFJ2</accession>